<dbReference type="EMBL" id="VMNW02000059">
    <property type="protein sequence ID" value="KAA9155149.1"/>
    <property type="molecule type" value="Genomic_DNA"/>
</dbReference>
<keyword evidence="1" id="KW-0472">Membrane</keyword>
<gene>
    <name evidence="2" type="ORF">FPZ12_030365</name>
</gene>
<sequence>MSTETEEPAIATERPEHTRAGRLWRGFTGSLAAGLVLLAVIVLGAGLICLPLAAPGPGAAYLIGHPVAAVLAMVAQRVADRRQGRVAGAAGFVVVLIAAAALSLFWWF</sequence>
<feature type="transmembrane region" description="Helical" evidence="1">
    <location>
        <begin position="59"/>
        <end position="79"/>
    </location>
</feature>
<protein>
    <submittedName>
        <fullName evidence="2">Uncharacterized protein</fullName>
    </submittedName>
</protein>
<dbReference type="AlphaFoldDB" id="A0A5N0UUH0"/>
<evidence type="ECO:0000256" key="1">
    <source>
        <dbReference type="SAM" id="Phobius"/>
    </source>
</evidence>
<feature type="transmembrane region" description="Helical" evidence="1">
    <location>
        <begin position="86"/>
        <end position="107"/>
    </location>
</feature>
<keyword evidence="1" id="KW-1133">Transmembrane helix</keyword>
<proteinExistence type="predicted"/>
<name>A0A5N0UUH0_9PSEU</name>
<feature type="transmembrane region" description="Helical" evidence="1">
    <location>
        <begin position="31"/>
        <end position="53"/>
    </location>
</feature>
<evidence type="ECO:0000313" key="3">
    <source>
        <dbReference type="Proteomes" id="UP000319769"/>
    </source>
</evidence>
<keyword evidence="3" id="KW-1185">Reference proteome</keyword>
<reference evidence="2" key="1">
    <citation type="submission" date="2019-09" db="EMBL/GenBank/DDBJ databases">
        <authorList>
            <person name="Teo W.F.A."/>
            <person name="Duangmal K."/>
        </authorList>
    </citation>
    <scope>NUCLEOTIDE SEQUENCE [LARGE SCALE GENOMIC DNA]</scope>
    <source>
        <strain evidence="2">K81G1</strain>
    </source>
</reference>
<comment type="caution">
    <text evidence="2">The sequence shown here is derived from an EMBL/GenBank/DDBJ whole genome shotgun (WGS) entry which is preliminary data.</text>
</comment>
<keyword evidence="1" id="KW-0812">Transmembrane</keyword>
<dbReference type="Proteomes" id="UP000319769">
    <property type="component" value="Unassembled WGS sequence"/>
</dbReference>
<accession>A0A5N0UUH0</accession>
<organism evidence="2 3">
    <name type="scientific">Amycolatopsis acidicola</name>
    <dbReference type="NCBI Taxonomy" id="2596893"/>
    <lineage>
        <taxon>Bacteria</taxon>
        <taxon>Bacillati</taxon>
        <taxon>Actinomycetota</taxon>
        <taxon>Actinomycetes</taxon>
        <taxon>Pseudonocardiales</taxon>
        <taxon>Pseudonocardiaceae</taxon>
        <taxon>Amycolatopsis</taxon>
    </lineage>
</organism>
<evidence type="ECO:0000313" key="2">
    <source>
        <dbReference type="EMBL" id="KAA9155149.1"/>
    </source>
</evidence>
<dbReference type="RefSeq" id="WP_144754733.1">
    <property type="nucleotide sequence ID" value="NZ_VMNW02000059.1"/>
</dbReference>